<dbReference type="SUPFAM" id="SSF48008">
    <property type="entry name" value="GntR ligand-binding domain-like"/>
    <property type="match status" value="1"/>
</dbReference>
<proteinExistence type="predicted"/>
<evidence type="ECO:0000256" key="2">
    <source>
        <dbReference type="ARBA" id="ARBA00023125"/>
    </source>
</evidence>
<dbReference type="InterPro" id="IPR036388">
    <property type="entry name" value="WH-like_DNA-bd_sf"/>
</dbReference>
<dbReference type="GO" id="GO:0003677">
    <property type="term" value="F:DNA binding"/>
    <property type="evidence" value="ECO:0007669"/>
    <property type="project" value="UniProtKB-KW"/>
</dbReference>
<dbReference type="Gene3D" id="1.10.10.10">
    <property type="entry name" value="Winged helix-like DNA-binding domain superfamily/Winged helix DNA-binding domain"/>
    <property type="match status" value="1"/>
</dbReference>
<dbReference type="SUPFAM" id="SSF46785">
    <property type="entry name" value="Winged helix' DNA-binding domain"/>
    <property type="match status" value="1"/>
</dbReference>
<protein>
    <submittedName>
        <fullName evidence="5">GntR family transcriptional regulator</fullName>
    </submittedName>
</protein>
<reference evidence="5" key="1">
    <citation type="submission" date="2024-06" db="EMBL/GenBank/DDBJ databases">
        <authorList>
            <person name="Coelho C."/>
            <person name="Bento M."/>
            <person name="Garcia E."/>
            <person name="Camelo A."/>
            <person name="Brandao I."/>
            <person name="Espirito Santo C."/>
            <person name="Trovao J."/>
            <person name="Verissimo A."/>
            <person name="Costa J."/>
            <person name="Tiago I."/>
        </authorList>
    </citation>
    <scope>NUCLEOTIDE SEQUENCE</scope>
    <source>
        <strain evidence="5">KWT182</strain>
    </source>
</reference>
<gene>
    <name evidence="5" type="ORF">ABK905_11405</name>
</gene>
<organism evidence="5">
    <name type="scientific">Acerihabitans sp. KWT182</name>
    <dbReference type="NCBI Taxonomy" id="3157919"/>
    <lineage>
        <taxon>Bacteria</taxon>
        <taxon>Pseudomonadati</taxon>
        <taxon>Pseudomonadota</taxon>
        <taxon>Gammaproteobacteria</taxon>
        <taxon>Enterobacterales</taxon>
        <taxon>Pectobacteriaceae</taxon>
        <taxon>Acerihabitans</taxon>
    </lineage>
</organism>
<dbReference type="GO" id="GO:0003700">
    <property type="term" value="F:DNA-binding transcription factor activity"/>
    <property type="evidence" value="ECO:0007669"/>
    <property type="project" value="InterPro"/>
</dbReference>
<dbReference type="EMBL" id="CP157947">
    <property type="protein sequence ID" value="XBS71480.1"/>
    <property type="molecule type" value="Genomic_DNA"/>
</dbReference>
<keyword evidence="3" id="KW-0804">Transcription</keyword>
<evidence type="ECO:0000259" key="4">
    <source>
        <dbReference type="PROSITE" id="PS50949"/>
    </source>
</evidence>
<dbReference type="SMART" id="SM00895">
    <property type="entry name" value="FCD"/>
    <property type="match status" value="1"/>
</dbReference>
<dbReference type="InterPro" id="IPR000524">
    <property type="entry name" value="Tscrpt_reg_HTH_GntR"/>
</dbReference>
<dbReference type="Pfam" id="PF00392">
    <property type="entry name" value="GntR"/>
    <property type="match status" value="1"/>
</dbReference>
<dbReference type="AlphaFoldDB" id="A0AAU7QE16"/>
<dbReference type="InterPro" id="IPR008920">
    <property type="entry name" value="TF_FadR/GntR_C"/>
</dbReference>
<dbReference type="InterPro" id="IPR011711">
    <property type="entry name" value="GntR_C"/>
</dbReference>
<accession>A0AAU7QE16</accession>
<keyword evidence="2" id="KW-0238">DNA-binding</keyword>
<dbReference type="Pfam" id="PF07729">
    <property type="entry name" value="FCD"/>
    <property type="match status" value="1"/>
</dbReference>
<evidence type="ECO:0000313" key="5">
    <source>
        <dbReference type="EMBL" id="XBS71480.1"/>
    </source>
</evidence>
<dbReference type="PROSITE" id="PS50949">
    <property type="entry name" value="HTH_GNTR"/>
    <property type="match status" value="1"/>
</dbReference>
<sequence>MEQEHHLLKQSNLRDQALSILKLRLISGDLAPGKIYSASALAEELGVSNSPVREAMLTLVNHGLMETVRNRGFRVVHFSDKERQNVYDLRILLEVPSMVKLARLSERVRPRKEEFAHIAADMVNFAKEGNIAGYLEMDHRFHLELLAILENEQLVAIVENLRAQSRQYGLKALRGSGGLVKSAEEHQPILDAIVAGDTELTSRLMTSHLNHFMSDWAGLMTVAGGTA</sequence>
<name>A0AAU7QE16_9GAMM</name>
<evidence type="ECO:0000256" key="1">
    <source>
        <dbReference type="ARBA" id="ARBA00023015"/>
    </source>
</evidence>
<dbReference type="PANTHER" id="PTHR43537">
    <property type="entry name" value="TRANSCRIPTIONAL REGULATOR, GNTR FAMILY"/>
    <property type="match status" value="1"/>
</dbReference>
<keyword evidence="1" id="KW-0805">Transcription regulation</keyword>
<dbReference type="SMART" id="SM00345">
    <property type="entry name" value="HTH_GNTR"/>
    <property type="match status" value="1"/>
</dbReference>
<dbReference type="CDD" id="cd07377">
    <property type="entry name" value="WHTH_GntR"/>
    <property type="match status" value="1"/>
</dbReference>
<dbReference type="PANTHER" id="PTHR43537:SF45">
    <property type="entry name" value="GNTR FAMILY REGULATORY PROTEIN"/>
    <property type="match status" value="1"/>
</dbReference>
<evidence type="ECO:0000256" key="3">
    <source>
        <dbReference type="ARBA" id="ARBA00023163"/>
    </source>
</evidence>
<feature type="domain" description="HTH gntR-type" evidence="4">
    <location>
        <begin position="11"/>
        <end position="78"/>
    </location>
</feature>
<dbReference type="Gene3D" id="1.20.120.530">
    <property type="entry name" value="GntR ligand-binding domain-like"/>
    <property type="match status" value="1"/>
</dbReference>
<dbReference type="InterPro" id="IPR036390">
    <property type="entry name" value="WH_DNA-bd_sf"/>
</dbReference>